<keyword evidence="1" id="KW-1133">Transmembrane helix</keyword>
<dbReference type="EMBL" id="CP001440">
    <property type="protein sequence ID" value="ACN52919.1"/>
    <property type="molecule type" value="Genomic_DNA"/>
</dbReference>
<feature type="transmembrane region" description="Helical" evidence="1">
    <location>
        <begin position="6"/>
        <end position="22"/>
    </location>
</feature>
<keyword evidence="1" id="KW-0812">Transmembrane</keyword>
<sequence>MVFPILKLILYLLKLYLLAFSSKTYIREFFNFRIFIIQTLCTIIIPFSS</sequence>
<feature type="transmembrane region" description="Helical" evidence="1">
    <location>
        <begin position="29"/>
        <end position="48"/>
    </location>
</feature>
<reference evidence="2 3" key="1">
    <citation type="journal article" date="2012" name="J. Bacteriol.">
        <title>Whole-Genome Sequences of Borrelia bissettii, Borrelia valaisiana, and Borrelia spielmanii.</title>
        <authorList>
            <person name="Schutzer S.E."/>
            <person name="Fraser-Liggett C.M."/>
            <person name="Qiu W.G."/>
            <person name="Kraiczy P."/>
            <person name="Mongodin E.F."/>
            <person name="Dunn J.J."/>
            <person name="Luft B.J."/>
            <person name="Casjens S.R."/>
        </authorList>
    </citation>
    <scope>NUCLEOTIDE SEQUENCE [LARGE SCALE GENOMIC DNA]</scope>
    <source>
        <strain evidence="2 3">VS116</strain>
        <plasmid evidence="2">VS116_lp28-3</plasmid>
    </source>
</reference>
<keyword evidence="3" id="KW-1185">Reference proteome</keyword>
<organism evidence="2 3">
    <name type="scientific">Borreliella valaisiana VS116</name>
    <dbReference type="NCBI Taxonomy" id="445987"/>
    <lineage>
        <taxon>Bacteria</taxon>
        <taxon>Pseudomonadati</taxon>
        <taxon>Spirochaetota</taxon>
        <taxon>Spirochaetia</taxon>
        <taxon>Spirochaetales</taxon>
        <taxon>Borreliaceae</taxon>
        <taxon>Borreliella</taxon>
    </lineage>
</organism>
<geneLocation type="plasmid" evidence="2 3">
    <name>VS116_lp28-3</name>
</geneLocation>
<dbReference type="Proteomes" id="UP000006163">
    <property type="component" value="Plasmid VS116_lp28-3"/>
</dbReference>
<proteinExistence type="predicted"/>
<accession>C0R943</accession>
<evidence type="ECO:0000256" key="1">
    <source>
        <dbReference type="SAM" id="Phobius"/>
    </source>
</evidence>
<gene>
    <name evidence="2" type="ORF">BVAVS116_H0128</name>
</gene>
<keyword evidence="1" id="KW-0472">Membrane</keyword>
<keyword evidence="2" id="KW-0614">Plasmid</keyword>
<dbReference type="AlphaFoldDB" id="C0R943"/>
<name>C0R943_BORVA</name>
<evidence type="ECO:0000313" key="2">
    <source>
        <dbReference type="EMBL" id="ACN52919.1"/>
    </source>
</evidence>
<dbReference type="HOGENOM" id="CLU_3132999_0_0_12"/>
<evidence type="ECO:0000313" key="3">
    <source>
        <dbReference type="Proteomes" id="UP000006163"/>
    </source>
</evidence>
<protein>
    <submittedName>
        <fullName evidence="2">Uncharacterized protein</fullName>
    </submittedName>
</protein>